<accession>A0A2N5J2B1</accession>
<name>A0A2N5J2B1_9BIFI</name>
<gene>
    <name evidence="1" type="ORF">CGZ88_0500</name>
</gene>
<dbReference type="SUPFAM" id="SSF51126">
    <property type="entry name" value="Pectin lyase-like"/>
    <property type="match status" value="1"/>
</dbReference>
<dbReference type="InterPro" id="IPR012334">
    <property type="entry name" value="Pectin_lyas_fold"/>
</dbReference>
<dbReference type="InterPro" id="IPR011050">
    <property type="entry name" value="Pectin_lyase_fold/virulence"/>
</dbReference>
<reference evidence="1 2" key="1">
    <citation type="submission" date="2017-07" db="EMBL/GenBank/DDBJ databases">
        <title>Bifidobacterium novel species.</title>
        <authorList>
            <person name="Lugli G.A."/>
            <person name="Milani C."/>
            <person name="Duranti S."/>
            <person name="Mangifesta M."/>
        </authorList>
    </citation>
    <scope>NUCLEOTIDE SEQUENCE [LARGE SCALE GENOMIC DNA]</scope>
    <source>
        <strain evidence="2">Goo31D</strain>
    </source>
</reference>
<dbReference type="EMBL" id="NMYC01000001">
    <property type="protein sequence ID" value="PLS28338.1"/>
    <property type="molecule type" value="Genomic_DNA"/>
</dbReference>
<keyword evidence="2" id="KW-1185">Reference proteome</keyword>
<evidence type="ECO:0000313" key="2">
    <source>
        <dbReference type="Proteomes" id="UP000234935"/>
    </source>
</evidence>
<dbReference type="Pfam" id="PF12541">
    <property type="entry name" value="DUF3737"/>
    <property type="match status" value="1"/>
</dbReference>
<evidence type="ECO:0000313" key="1">
    <source>
        <dbReference type="EMBL" id="PLS28338.1"/>
    </source>
</evidence>
<dbReference type="OrthoDB" id="9803285at2"/>
<dbReference type="Gene3D" id="2.160.20.10">
    <property type="entry name" value="Single-stranded right-handed beta-helix, Pectin lyase-like"/>
    <property type="match status" value="1"/>
</dbReference>
<organism evidence="1 2">
    <name type="scientific">Bifidobacterium anseris</name>
    <dbReference type="NCBI Taxonomy" id="2020963"/>
    <lineage>
        <taxon>Bacteria</taxon>
        <taxon>Bacillati</taxon>
        <taxon>Actinomycetota</taxon>
        <taxon>Actinomycetes</taxon>
        <taxon>Bifidobacteriales</taxon>
        <taxon>Bifidobacteriaceae</taxon>
        <taxon>Bifidobacterium</taxon>
    </lineage>
</organism>
<comment type="caution">
    <text evidence="1">The sequence shown here is derived from an EMBL/GenBank/DDBJ whole genome shotgun (WGS) entry which is preliminary data.</text>
</comment>
<dbReference type="InterPro" id="IPR022208">
    <property type="entry name" value="DUF3737"/>
</dbReference>
<protein>
    <submittedName>
        <fullName evidence="1">Hydrogenase</fullName>
    </submittedName>
</protein>
<dbReference type="Proteomes" id="UP000234935">
    <property type="component" value="Unassembled WGS sequence"/>
</dbReference>
<sequence>MQEIREQKLTGERALFAQHDALITDCVFEDGESPLKESRDITVNHSVFRWKYPLWYSDNVDVHDTLFEFDAHAAFWYSKHMRFTDCTIQAPKEFRRNDDVVLDNVAFTNAAETLWHCSNVTLRHVVANGDYFGMDSDHLTIGDFQLTGNYCFDGCRDVRVDNARLMCKDAFWNCENVVVRNSFIAGEYLAWNTRNITFENCTIQSLQGLCYVDELTLRNCRLIDTTRSFEYCTDVDADVTTRIDGVVNPVSGTIRAADFGEIVQNDKNIDTSAVHLLTRDGDELGAAVGKRA</sequence>
<proteinExistence type="predicted"/>
<dbReference type="RefSeq" id="WP_101671001.1">
    <property type="nucleotide sequence ID" value="NZ_NMYC01000001.1"/>
</dbReference>
<dbReference type="AlphaFoldDB" id="A0A2N5J2B1"/>